<dbReference type="InterPro" id="IPR054728">
    <property type="entry name" value="RsmB-like_ferredoxin"/>
</dbReference>
<dbReference type="EMBL" id="CP036501">
    <property type="protein sequence ID" value="UZP73730.1"/>
    <property type="molecule type" value="Genomic_DNA"/>
</dbReference>
<dbReference type="PANTHER" id="PTHR22807">
    <property type="entry name" value="NOP2 YEAST -RELATED NOL1/NOP2/FMU SUN DOMAIN-CONTAINING"/>
    <property type="match status" value="1"/>
</dbReference>
<evidence type="ECO:0000313" key="16">
    <source>
        <dbReference type="EMBL" id="UZP73730.1"/>
    </source>
</evidence>
<name>A0ABY6Q5C2_9GAMM</name>
<evidence type="ECO:0000313" key="17">
    <source>
        <dbReference type="Proteomes" id="UP001317963"/>
    </source>
</evidence>
<evidence type="ECO:0000256" key="2">
    <source>
        <dbReference type="ARBA" id="ARBA00004496"/>
    </source>
</evidence>
<dbReference type="SUPFAM" id="SSF48013">
    <property type="entry name" value="NusB-like"/>
    <property type="match status" value="1"/>
</dbReference>
<comment type="subcellular location">
    <subcellularLocation>
        <location evidence="2">Cytoplasm</location>
    </subcellularLocation>
</comment>
<keyword evidence="7 13" id="KW-0808">Transferase</keyword>
<evidence type="ECO:0000256" key="3">
    <source>
        <dbReference type="ARBA" id="ARBA00012140"/>
    </source>
</evidence>
<keyword evidence="17" id="KW-1185">Reference proteome</keyword>
<evidence type="ECO:0000256" key="12">
    <source>
        <dbReference type="ARBA" id="ARBA00047283"/>
    </source>
</evidence>
<comment type="catalytic activity">
    <reaction evidence="12">
        <text>cytidine(967) in 16S rRNA + S-adenosyl-L-methionine = 5-methylcytidine(967) in 16S rRNA + S-adenosyl-L-homocysteine + H(+)</text>
        <dbReference type="Rhea" id="RHEA:42748"/>
        <dbReference type="Rhea" id="RHEA-COMP:10219"/>
        <dbReference type="Rhea" id="RHEA-COMP:10220"/>
        <dbReference type="ChEBI" id="CHEBI:15378"/>
        <dbReference type="ChEBI" id="CHEBI:57856"/>
        <dbReference type="ChEBI" id="CHEBI:59789"/>
        <dbReference type="ChEBI" id="CHEBI:74483"/>
        <dbReference type="ChEBI" id="CHEBI:82748"/>
        <dbReference type="EC" id="2.1.1.176"/>
    </reaction>
</comment>
<dbReference type="InterPro" id="IPR029063">
    <property type="entry name" value="SAM-dependent_MTases_sf"/>
</dbReference>
<feature type="coiled-coil region" evidence="14">
    <location>
        <begin position="110"/>
        <end position="137"/>
    </location>
</feature>
<dbReference type="InterPro" id="IPR001678">
    <property type="entry name" value="MeTrfase_RsmB-F_NOP2_dom"/>
</dbReference>
<keyword evidence="4" id="KW-0963">Cytoplasm</keyword>
<dbReference type="EC" id="2.1.1.176" evidence="3"/>
<feature type="active site" description="Nucleophile" evidence="13">
    <location>
        <position position="365"/>
    </location>
</feature>
<keyword evidence="5" id="KW-0698">rRNA processing</keyword>
<protein>
    <recommendedName>
        <fullName evidence="3">16S rRNA (cytosine(967)-C(5))-methyltransferase</fullName>
        <ecNumber evidence="3">2.1.1.176</ecNumber>
    </recommendedName>
    <alternativeName>
        <fullName evidence="10">16S rRNA m5C967 methyltransferase</fullName>
    </alternativeName>
    <alternativeName>
        <fullName evidence="11">rRNA (cytosine-C(5)-)-methyltransferase RsmB</fullName>
    </alternativeName>
</protein>
<evidence type="ECO:0000256" key="7">
    <source>
        <dbReference type="ARBA" id="ARBA00022679"/>
    </source>
</evidence>
<dbReference type="Pfam" id="PF01029">
    <property type="entry name" value="NusB"/>
    <property type="match status" value="1"/>
</dbReference>
<feature type="domain" description="SAM-dependent MTase RsmB/NOP-type" evidence="15">
    <location>
        <begin position="158"/>
        <end position="423"/>
    </location>
</feature>
<keyword evidence="9 13" id="KW-0694">RNA-binding</keyword>
<dbReference type="RefSeq" id="WP_279242526.1">
    <property type="nucleotide sequence ID" value="NZ_CP036501.1"/>
</dbReference>
<feature type="binding site" evidence="13">
    <location>
        <position position="267"/>
    </location>
    <ligand>
        <name>S-adenosyl-L-methionine</name>
        <dbReference type="ChEBI" id="CHEBI:59789"/>
    </ligand>
</feature>
<evidence type="ECO:0000256" key="11">
    <source>
        <dbReference type="ARBA" id="ARBA00031088"/>
    </source>
</evidence>
<feature type="binding site" evidence="13">
    <location>
        <position position="312"/>
    </location>
    <ligand>
        <name>S-adenosyl-L-methionine</name>
        <dbReference type="ChEBI" id="CHEBI:59789"/>
    </ligand>
</feature>
<gene>
    <name evidence="16" type="primary">rsmB</name>
    <name evidence="16" type="ORF">E0F26_02795</name>
</gene>
<evidence type="ECO:0000259" key="15">
    <source>
        <dbReference type="PROSITE" id="PS51686"/>
    </source>
</evidence>
<evidence type="ECO:0000256" key="9">
    <source>
        <dbReference type="ARBA" id="ARBA00022884"/>
    </source>
</evidence>
<dbReference type="CDD" id="cd02440">
    <property type="entry name" value="AdoMet_MTases"/>
    <property type="match status" value="1"/>
</dbReference>
<keyword evidence="6 13" id="KW-0489">Methyltransferase</keyword>
<evidence type="ECO:0000256" key="1">
    <source>
        <dbReference type="ARBA" id="ARBA00002724"/>
    </source>
</evidence>
<reference evidence="16 17" key="1">
    <citation type="submission" date="2019-02" db="EMBL/GenBank/DDBJ databases">
        <title>Halieaceae_genomes.</title>
        <authorList>
            <person name="Li S.-H."/>
        </authorList>
    </citation>
    <scope>NUCLEOTIDE SEQUENCE [LARGE SCALE GENOMIC DNA]</scope>
    <source>
        <strain evidence="16 17">JH123</strain>
    </source>
</reference>
<dbReference type="Pfam" id="PF22458">
    <property type="entry name" value="RsmF-B_ferredox"/>
    <property type="match status" value="1"/>
</dbReference>
<dbReference type="InterPro" id="IPR023267">
    <property type="entry name" value="RCMT"/>
</dbReference>
<dbReference type="Gene3D" id="3.40.50.150">
    <property type="entry name" value="Vaccinia Virus protein VP39"/>
    <property type="match status" value="1"/>
</dbReference>
<sequence length="424" mass="45937">MSLRLSAALLLDKVQQGGSLNTLYDEAQHDVDDSQRAFFKELVYGSLRLWPLYKGITRQLLEKPLKPKDSALEALLIVALYELDECTTPAYASVSAAVEVCHELNRAWAAKLLNACLRRYQRDCEALRAQLGDSERAALPGWLFKLLKKHYPHPLEAIAEAGRHKPPLTLRVNAQKTALADYLARLEAEGITATTAGDFGVTLQSALPVSQIPLFFDGFASVQDQSAQIAGTVAAVTKGLRVLDVCSAPGSKACHLAELGAQVTAMDVSPSRLQSVEDNAQRLGLSIKTVVGDGRDLTAPAVGDNFDLVLLDVPCSATGVMRRNPDVKLIRLKTDIPQFAALQAELLQSAWQKVRPGGKLLYITCSLMPAENEDVVSDFVEITNNAQVIPLSETIGIEKKVGRQTLPSASGGDGLYYCMLEKAV</sequence>
<dbReference type="Gene3D" id="3.30.70.1170">
    <property type="entry name" value="Sun protein, domain 3"/>
    <property type="match status" value="1"/>
</dbReference>
<keyword evidence="14" id="KW-0175">Coiled coil</keyword>
<dbReference type="Proteomes" id="UP001317963">
    <property type="component" value="Chromosome"/>
</dbReference>
<dbReference type="NCBIfam" id="NF008149">
    <property type="entry name" value="PRK10901.1"/>
    <property type="match status" value="1"/>
</dbReference>
<dbReference type="InterPro" id="IPR004573">
    <property type="entry name" value="rRNA_ssu_MeTfrase_B"/>
</dbReference>
<evidence type="ECO:0000256" key="13">
    <source>
        <dbReference type="PROSITE-ProRule" id="PRU01023"/>
    </source>
</evidence>
<evidence type="ECO:0000256" key="5">
    <source>
        <dbReference type="ARBA" id="ARBA00022552"/>
    </source>
</evidence>
<accession>A0ABY6Q5C2</accession>
<dbReference type="SUPFAM" id="SSF53335">
    <property type="entry name" value="S-adenosyl-L-methionine-dependent methyltransferases"/>
    <property type="match status" value="1"/>
</dbReference>
<dbReference type="Pfam" id="PF01189">
    <property type="entry name" value="Methyltr_RsmB-F"/>
    <property type="match status" value="1"/>
</dbReference>
<dbReference type="Gene3D" id="1.10.940.10">
    <property type="entry name" value="NusB-like"/>
    <property type="match status" value="1"/>
</dbReference>
<dbReference type="PRINTS" id="PR02008">
    <property type="entry name" value="RCMTFAMILY"/>
</dbReference>
<keyword evidence="8 13" id="KW-0949">S-adenosyl-L-methionine</keyword>
<evidence type="ECO:0000256" key="8">
    <source>
        <dbReference type="ARBA" id="ARBA00022691"/>
    </source>
</evidence>
<dbReference type="PANTHER" id="PTHR22807:SF61">
    <property type="entry name" value="NOL1_NOP2_SUN FAMILY PROTEIN _ ANTITERMINATION NUSB DOMAIN-CONTAINING PROTEIN"/>
    <property type="match status" value="1"/>
</dbReference>
<evidence type="ECO:0000256" key="10">
    <source>
        <dbReference type="ARBA" id="ARBA00030399"/>
    </source>
</evidence>
<proteinExistence type="inferred from homology"/>
<dbReference type="PROSITE" id="PS51686">
    <property type="entry name" value="SAM_MT_RSMB_NOP"/>
    <property type="match status" value="1"/>
</dbReference>
<dbReference type="InterPro" id="IPR035926">
    <property type="entry name" value="NusB-like_sf"/>
</dbReference>
<feature type="binding site" evidence="13">
    <location>
        <begin position="246"/>
        <end position="252"/>
    </location>
    <ligand>
        <name>S-adenosyl-L-methionine</name>
        <dbReference type="ChEBI" id="CHEBI:59789"/>
    </ligand>
</feature>
<feature type="binding site" evidence="13">
    <location>
        <position position="293"/>
    </location>
    <ligand>
        <name>S-adenosyl-L-methionine</name>
        <dbReference type="ChEBI" id="CHEBI:59789"/>
    </ligand>
</feature>
<evidence type="ECO:0000256" key="4">
    <source>
        <dbReference type="ARBA" id="ARBA00022490"/>
    </source>
</evidence>
<evidence type="ECO:0000256" key="6">
    <source>
        <dbReference type="ARBA" id="ARBA00022603"/>
    </source>
</evidence>
<comment type="similarity">
    <text evidence="13">Belongs to the class I-like SAM-binding methyltransferase superfamily. RsmB/NOP family.</text>
</comment>
<dbReference type="InterPro" id="IPR006027">
    <property type="entry name" value="NusB_RsmB_TIM44"/>
</dbReference>
<comment type="function">
    <text evidence="1">Specifically methylates the cytosine at position 967 (m5C967) of 16S rRNA.</text>
</comment>
<dbReference type="NCBIfam" id="TIGR00563">
    <property type="entry name" value="rsmB"/>
    <property type="match status" value="1"/>
</dbReference>
<evidence type="ECO:0000256" key="14">
    <source>
        <dbReference type="SAM" id="Coils"/>
    </source>
</evidence>
<organism evidence="16 17">
    <name type="scientific">Candidatus Paraluminiphilus aquimaris</name>
    <dbReference type="NCBI Taxonomy" id="2518994"/>
    <lineage>
        <taxon>Bacteria</taxon>
        <taxon>Pseudomonadati</taxon>
        <taxon>Pseudomonadota</taxon>
        <taxon>Gammaproteobacteria</taxon>
        <taxon>Cellvibrionales</taxon>
        <taxon>Halieaceae</taxon>
        <taxon>Candidatus Paraluminiphilus</taxon>
    </lineage>
</organism>
<dbReference type="InterPro" id="IPR049560">
    <property type="entry name" value="MeTrfase_RsmB-F_NOP2_cat"/>
</dbReference>